<dbReference type="InterPro" id="IPR010730">
    <property type="entry name" value="HET"/>
</dbReference>
<dbReference type="OMA" id="RICISDV"/>
<evidence type="ECO:0000313" key="3">
    <source>
        <dbReference type="Proteomes" id="UP000193240"/>
    </source>
</evidence>
<dbReference type="InParanoid" id="A0A1Y2MA12"/>
<dbReference type="Proteomes" id="UP000193240">
    <property type="component" value="Unassembled WGS sequence"/>
</dbReference>
<gene>
    <name evidence="2" type="ORF">B5807_02331</name>
</gene>
<feature type="domain" description="Heterokaryon incompatibility" evidence="1">
    <location>
        <begin position="57"/>
        <end position="210"/>
    </location>
</feature>
<protein>
    <recommendedName>
        <fullName evidence="1">Heterokaryon incompatibility domain-containing protein</fullName>
    </recommendedName>
</protein>
<proteinExistence type="predicted"/>
<dbReference type="Pfam" id="PF06985">
    <property type="entry name" value="HET"/>
    <property type="match status" value="1"/>
</dbReference>
<dbReference type="EMBL" id="KZ107839">
    <property type="protein sequence ID" value="OSS52841.1"/>
    <property type="molecule type" value="Genomic_DNA"/>
</dbReference>
<sequence>MTKDHAPREAATCYLPLEVGLEQQATQFRIATLLPGEWHEPIRCRLTVHSLQSPPSYETISYAWGDAHDTNRICISDVEVTIPNSLWLCLRHLRDKSAELALWTDAICIDQSNPKEKAAQVVMMGEIYSRCSSMYIWLGEPGALSQACHPFSMFLHWAEDKHFYEYPGFSRTGEGSEWVFSENAAYQQMYEEFVDVVSRPWWTRLWCVQEIALCPSAVIVLGTWRMPWAKVLRAKDNHCRHVLGCCEGVSNALPARYIYFWDHMLFLSQRFDMTGMDQIIRSLRHKLCKDPRDKVYGLLGLLWWKNPRAWLHASYSVPVGKLYQEVTETIMEQADGDLHFLTGSGLGSDSYHLPSWVRNFAAPLSAEEASQEYSRWKAYTLYNAAAQTNSEAKVVDASVLSLSGTLVDRIERIGTSIQEKDWSHIGSTILAWASLAGISSLTRTPGLAPSQDRFWRTLLADCIPATHSGVAASTRIPTAPDESLSEWFFDAQARLEEGEEPLITPQVHAFWRATHGRTFFCTVKGGFGLCFPHARPGDEVWVLVGGRVPFVLQGVDDAVEDSGGDAERLRRRRLVGECYLHGFMNGEAKRMGKGDVVSVHLV</sequence>
<name>A0A1Y2MA12_EPING</name>
<accession>A0A1Y2MA12</accession>
<reference evidence="2 3" key="1">
    <citation type="journal article" date="2017" name="Genome Announc.">
        <title>Genome sequence of the saprophytic ascomycete Epicoccum nigrum ICMP 19927 strain isolated from New Zealand.</title>
        <authorList>
            <person name="Fokin M."/>
            <person name="Fleetwood D."/>
            <person name="Weir B.S."/>
            <person name="Villas-Boas S.G."/>
        </authorList>
    </citation>
    <scope>NUCLEOTIDE SEQUENCE [LARGE SCALE GENOMIC DNA]</scope>
    <source>
        <strain evidence="2 3">ICMP 19927</strain>
    </source>
</reference>
<organism evidence="2 3">
    <name type="scientific">Epicoccum nigrum</name>
    <name type="common">Soil fungus</name>
    <name type="synonym">Epicoccum purpurascens</name>
    <dbReference type="NCBI Taxonomy" id="105696"/>
    <lineage>
        <taxon>Eukaryota</taxon>
        <taxon>Fungi</taxon>
        <taxon>Dikarya</taxon>
        <taxon>Ascomycota</taxon>
        <taxon>Pezizomycotina</taxon>
        <taxon>Dothideomycetes</taxon>
        <taxon>Pleosporomycetidae</taxon>
        <taxon>Pleosporales</taxon>
        <taxon>Pleosporineae</taxon>
        <taxon>Didymellaceae</taxon>
        <taxon>Epicoccum</taxon>
    </lineage>
</organism>
<dbReference type="PANTHER" id="PTHR24148">
    <property type="entry name" value="ANKYRIN REPEAT DOMAIN-CONTAINING PROTEIN 39 HOMOLOG-RELATED"/>
    <property type="match status" value="1"/>
</dbReference>
<evidence type="ECO:0000259" key="1">
    <source>
        <dbReference type="Pfam" id="PF06985"/>
    </source>
</evidence>
<dbReference type="PANTHER" id="PTHR24148:SF73">
    <property type="entry name" value="HET DOMAIN PROTEIN (AFU_ORTHOLOGUE AFUA_8G01020)"/>
    <property type="match status" value="1"/>
</dbReference>
<dbReference type="AlphaFoldDB" id="A0A1Y2MA12"/>
<keyword evidence="3" id="KW-1185">Reference proteome</keyword>
<evidence type="ECO:0000313" key="2">
    <source>
        <dbReference type="EMBL" id="OSS52841.1"/>
    </source>
</evidence>
<dbReference type="InterPro" id="IPR052895">
    <property type="entry name" value="HetReg/Transcr_Mod"/>
</dbReference>